<feature type="transmembrane region" description="Helical" evidence="3">
    <location>
        <begin position="89"/>
        <end position="108"/>
    </location>
</feature>
<accession>A0ABD5S696</accession>
<evidence type="ECO:0000256" key="3">
    <source>
        <dbReference type="SAM" id="Phobius"/>
    </source>
</evidence>
<evidence type="ECO:0000256" key="1">
    <source>
        <dbReference type="ARBA" id="ARBA00022679"/>
    </source>
</evidence>
<comment type="caution">
    <text evidence="4">The sequence shown here is derived from an EMBL/GenBank/DDBJ whole genome shotgun (WGS) entry which is preliminary data.</text>
</comment>
<dbReference type="EMBL" id="JBHSWU010001306">
    <property type="protein sequence ID" value="MFC6726678.1"/>
    <property type="molecule type" value="Genomic_DNA"/>
</dbReference>
<keyword evidence="1 2" id="KW-0808">Transferase</keyword>
<dbReference type="InterPro" id="IPR048254">
    <property type="entry name" value="CDP_ALCOHOL_P_TRANSF_CS"/>
</dbReference>
<dbReference type="PROSITE" id="PS00379">
    <property type="entry name" value="CDP_ALCOHOL_P_TRANSF"/>
    <property type="match status" value="1"/>
</dbReference>
<dbReference type="InterPro" id="IPR043130">
    <property type="entry name" value="CDP-OH_PTrfase_TM_dom"/>
</dbReference>
<evidence type="ECO:0000256" key="2">
    <source>
        <dbReference type="RuleBase" id="RU003750"/>
    </source>
</evidence>
<dbReference type="Pfam" id="PF01066">
    <property type="entry name" value="CDP-OH_P_transf"/>
    <property type="match status" value="1"/>
</dbReference>
<dbReference type="Proteomes" id="UP001596328">
    <property type="component" value="Unassembled WGS sequence"/>
</dbReference>
<proteinExistence type="inferred from homology"/>
<evidence type="ECO:0000313" key="5">
    <source>
        <dbReference type="Proteomes" id="UP001596328"/>
    </source>
</evidence>
<feature type="transmembrane region" description="Helical" evidence="3">
    <location>
        <begin position="178"/>
        <end position="197"/>
    </location>
</feature>
<sequence length="198" mass="21113">MKRLTPADYVSLVALFFAWVSALLFLSGEPNWAVVAMFGGFCFDKLDGWVARSLGVASAFGRGIDSFIDVFVYLVSAALLFHYALSPHLLVSAVVGFLVIALGGLRLVRHTAEGFGEDDGGSYYHGMTVVHTNVVVVGNYLLAGFVGWPWWAAAATVVAVCPLMVSDYKAYKTDGTHMLAPVPALVAAALCLVLEYGG</sequence>
<dbReference type="Gene3D" id="1.20.120.1760">
    <property type="match status" value="1"/>
</dbReference>
<reference evidence="4 5" key="1">
    <citation type="journal article" date="2019" name="Int. J. Syst. Evol. Microbiol.">
        <title>The Global Catalogue of Microorganisms (GCM) 10K type strain sequencing project: providing services to taxonomists for standard genome sequencing and annotation.</title>
        <authorList>
            <consortium name="The Broad Institute Genomics Platform"/>
            <consortium name="The Broad Institute Genome Sequencing Center for Infectious Disease"/>
            <person name="Wu L."/>
            <person name="Ma J."/>
        </authorList>
    </citation>
    <scope>NUCLEOTIDE SEQUENCE [LARGE SCALE GENOMIC DNA]</scope>
    <source>
        <strain evidence="4 5">NBRC 111368</strain>
    </source>
</reference>
<keyword evidence="3" id="KW-0812">Transmembrane</keyword>
<name>A0ABD5S696_9EURY</name>
<protein>
    <submittedName>
        <fullName evidence="4">CDP-alcohol phosphatidyltransferase family protein</fullName>
    </submittedName>
</protein>
<dbReference type="AlphaFoldDB" id="A0ABD5S696"/>
<dbReference type="GO" id="GO:0016740">
    <property type="term" value="F:transferase activity"/>
    <property type="evidence" value="ECO:0007669"/>
    <property type="project" value="UniProtKB-KW"/>
</dbReference>
<keyword evidence="3" id="KW-1133">Transmembrane helix</keyword>
<comment type="similarity">
    <text evidence="2">Belongs to the CDP-alcohol phosphatidyltransferase class-I family.</text>
</comment>
<keyword evidence="5" id="KW-1185">Reference proteome</keyword>
<evidence type="ECO:0000313" key="4">
    <source>
        <dbReference type="EMBL" id="MFC6726678.1"/>
    </source>
</evidence>
<dbReference type="InterPro" id="IPR000462">
    <property type="entry name" value="CDP-OH_P_trans"/>
</dbReference>
<feature type="transmembrane region" description="Helical" evidence="3">
    <location>
        <begin position="7"/>
        <end position="26"/>
    </location>
</feature>
<organism evidence="4 5">
    <name type="scientific">Halobium palmae</name>
    <dbReference type="NCBI Taxonomy" id="1776492"/>
    <lineage>
        <taxon>Archaea</taxon>
        <taxon>Methanobacteriati</taxon>
        <taxon>Methanobacteriota</taxon>
        <taxon>Stenosarchaea group</taxon>
        <taxon>Halobacteria</taxon>
        <taxon>Halobacteriales</taxon>
        <taxon>Haloferacaceae</taxon>
        <taxon>Halobium</taxon>
    </lineage>
</organism>
<gene>
    <name evidence="4" type="ORF">ACFQE1_20365</name>
</gene>
<keyword evidence="3" id="KW-0472">Membrane</keyword>